<evidence type="ECO:0000313" key="3">
    <source>
        <dbReference type="Proteomes" id="UP000800981"/>
    </source>
</evidence>
<feature type="region of interest" description="Disordered" evidence="1">
    <location>
        <begin position="262"/>
        <end position="315"/>
    </location>
</feature>
<dbReference type="RefSeq" id="WP_166283451.1">
    <property type="nucleotide sequence ID" value="NZ_JAANNP010000019.1"/>
</dbReference>
<comment type="caution">
    <text evidence="2">The sequence shown here is derived from an EMBL/GenBank/DDBJ whole genome shotgun (WGS) entry which is preliminary data.</text>
</comment>
<feature type="compositionally biased region" description="Low complexity" evidence="1">
    <location>
        <begin position="108"/>
        <end position="126"/>
    </location>
</feature>
<sequence length="315" mass="31417">MSRPDPFDAFDPRVDEVLRRGLGRLADESPRYVDAQELSTAVLTRARHDRTSRRLAACAAAMVPVAALAGWALGVADRGGPGPGETVAGGHLVTASPVIASPSPTTSAPVTGTQPAATAGTQAPDAPALPTPGLPNSGTSPKASASPSGVPTPSSPTSSPTAPAASPTATPSSTATQGPQALSVTLSVDVTGTSVSWRVTWSGGPDPVASVAILDGADRVLTRTISDDCTLAPSAGVSEGVLELKKPGEHRLRAWVSARGCDGDVTRRSDTATVSIDGEAPEPTPTPTATPTPTPTGTAPASPSPTPARGGDRVS</sequence>
<accession>A0ABX0H050</accession>
<dbReference type="Proteomes" id="UP000800981">
    <property type="component" value="Unassembled WGS sequence"/>
</dbReference>
<evidence type="ECO:0008006" key="4">
    <source>
        <dbReference type="Google" id="ProtNLM"/>
    </source>
</evidence>
<dbReference type="EMBL" id="JAANNP010000019">
    <property type="protein sequence ID" value="NHC15209.1"/>
    <property type="molecule type" value="Genomic_DNA"/>
</dbReference>
<organism evidence="2 3">
    <name type="scientific">Motilibacter deserti</name>
    <dbReference type="NCBI Taxonomy" id="2714956"/>
    <lineage>
        <taxon>Bacteria</taxon>
        <taxon>Bacillati</taxon>
        <taxon>Actinomycetota</taxon>
        <taxon>Actinomycetes</taxon>
        <taxon>Motilibacterales</taxon>
        <taxon>Motilibacteraceae</taxon>
        <taxon>Motilibacter</taxon>
    </lineage>
</organism>
<feature type="compositionally biased region" description="Low complexity" evidence="1">
    <location>
        <begin position="143"/>
        <end position="176"/>
    </location>
</feature>
<feature type="compositionally biased region" description="Pro residues" evidence="1">
    <location>
        <begin position="282"/>
        <end position="294"/>
    </location>
</feature>
<feature type="region of interest" description="Disordered" evidence="1">
    <location>
        <begin position="96"/>
        <end position="180"/>
    </location>
</feature>
<name>A0ABX0H050_9ACTN</name>
<evidence type="ECO:0000313" key="2">
    <source>
        <dbReference type="EMBL" id="NHC15209.1"/>
    </source>
</evidence>
<proteinExistence type="predicted"/>
<evidence type="ECO:0000256" key="1">
    <source>
        <dbReference type="SAM" id="MobiDB-lite"/>
    </source>
</evidence>
<protein>
    <recommendedName>
        <fullName evidence="4">Ig-like domain-containing protein</fullName>
    </recommendedName>
</protein>
<reference evidence="2 3" key="1">
    <citation type="submission" date="2020-03" db="EMBL/GenBank/DDBJ databases">
        <title>Two novel Motilibacter sp.</title>
        <authorList>
            <person name="Liu S."/>
        </authorList>
    </citation>
    <scope>NUCLEOTIDE SEQUENCE [LARGE SCALE GENOMIC DNA]</scope>
    <source>
        <strain evidence="2 3">E257</strain>
    </source>
</reference>
<gene>
    <name evidence="2" type="ORF">G9H71_15600</name>
</gene>
<keyword evidence="3" id="KW-1185">Reference proteome</keyword>